<dbReference type="Pfam" id="PF14745">
    <property type="entry name" value="WASH-4_N"/>
    <property type="match status" value="1"/>
</dbReference>
<protein>
    <recommendedName>
        <fullName evidence="1">WASH complex subunit 4 N-terminal domain-containing protein</fullName>
    </recommendedName>
</protein>
<dbReference type="PANTHER" id="PTHR31409:SF0">
    <property type="entry name" value="WASH COMPLEX SUBUNIT 4"/>
    <property type="match status" value="1"/>
</dbReference>
<dbReference type="Proteomes" id="UP000655225">
    <property type="component" value="Unassembled WGS sequence"/>
</dbReference>
<organism evidence="2 3">
    <name type="scientific">Tetracentron sinense</name>
    <name type="common">Spur-leaf</name>
    <dbReference type="NCBI Taxonomy" id="13715"/>
    <lineage>
        <taxon>Eukaryota</taxon>
        <taxon>Viridiplantae</taxon>
        <taxon>Streptophyta</taxon>
        <taxon>Embryophyta</taxon>
        <taxon>Tracheophyta</taxon>
        <taxon>Spermatophyta</taxon>
        <taxon>Magnoliopsida</taxon>
        <taxon>Trochodendrales</taxon>
        <taxon>Trochodendraceae</taxon>
        <taxon>Tetracentron</taxon>
    </lineage>
</organism>
<evidence type="ECO:0000313" key="3">
    <source>
        <dbReference type="Proteomes" id="UP000655225"/>
    </source>
</evidence>
<dbReference type="GO" id="GO:0007032">
    <property type="term" value="P:endosome organization"/>
    <property type="evidence" value="ECO:0007669"/>
    <property type="project" value="TreeGrafter"/>
</dbReference>
<comment type="caution">
    <text evidence="2">The sequence shown here is derived from an EMBL/GenBank/DDBJ whole genome shotgun (WGS) entry which is preliminary data.</text>
</comment>
<keyword evidence="3" id="KW-1185">Reference proteome</keyword>
<dbReference type="InterPro" id="IPR028191">
    <property type="entry name" value="WASH-4_N"/>
</dbReference>
<proteinExistence type="predicted"/>
<evidence type="ECO:0000259" key="1">
    <source>
        <dbReference type="Pfam" id="PF14745"/>
    </source>
</evidence>
<dbReference type="AlphaFoldDB" id="A0A834YFZ4"/>
<reference evidence="2 3" key="1">
    <citation type="submission" date="2020-04" db="EMBL/GenBank/DDBJ databases">
        <title>Plant Genome Project.</title>
        <authorList>
            <person name="Zhang R.-G."/>
        </authorList>
    </citation>
    <scope>NUCLEOTIDE SEQUENCE [LARGE SCALE GENOMIC DNA]</scope>
    <source>
        <strain evidence="2">YNK0</strain>
        <tissue evidence="2">Leaf</tissue>
    </source>
</reference>
<name>A0A834YFZ4_TETSI</name>
<dbReference type="InterPro" id="IPR027307">
    <property type="entry name" value="WASH7"/>
</dbReference>
<dbReference type="OrthoDB" id="10261210at2759"/>
<dbReference type="PANTHER" id="PTHR31409">
    <property type="entry name" value="WASH COMPLEX SUBUNIT 4"/>
    <property type="match status" value="1"/>
</dbReference>
<dbReference type="GO" id="GO:0016197">
    <property type="term" value="P:endosomal transport"/>
    <property type="evidence" value="ECO:0007669"/>
    <property type="project" value="TreeGrafter"/>
</dbReference>
<dbReference type="EMBL" id="JABCRI010000022">
    <property type="protein sequence ID" value="KAF8379321.1"/>
    <property type="molecule type" value="Genomic_DNA"/>
</dbReference>
<dbReference type="GO" id="GO:0005768">
    <property type="term" value="C:endosome"/>
    <property type="evidence" value="ECO:0007669"/>
    <property type="project" value="TreeGrafter"/>
</dbReference>
<sequence length="268" mass="30662">MFLLLFSHAVELEEQQEKLRRVVEDWQCRSNDLLKNLQGDAYESSSVFDACISNPNPVRVFVEPLEHSDISTLIESENVAVAKFVTVLAYDCNEISRLSRYSRRNIYRQLLLFGHGSSSQEILLEGEPQKAFGHSLSLFMELSEITHRMSVVMCNLLQQLDSIYSLQDKNGTPCKSFKLVTLESVFGSFAEGLAMFLVLDEILVRNGRIKNYLSLFTRMLNNVKLEPDNFNIAFGDLDCLDQVICHLEKLLDVGLFRVRNVAFVQQEH</sequence>
<evidence type="ECO:0000313" key="2">
    <source>
        <dbReference type="EMBL" id="KAF8379321.1"/>
    </source>
</evidence>
<gene>
    <name evidence="2" type="ORF">HHK36_028755</name>
</gene>
<accession>A0A834YFZ4</accession>
<feature type="domain" description="WASH complex subunit 4 N-terminal" evidence="1">
    <location>
        <begin position="45"/>
        <end position="257"/>
    </location>
</feature>
<dbReference type="GO" id="GO:0071203">
    <property type="term" value="C:WASH complex"/>
    <property type="evidence" value="ECO:0007669"/>
    <property type="project" value="InterPro"/>
</dbReference>